<keyword evidence="3 7" id="KW-0547">Nucleotide-binding</keyword>
<comment type="caution">
    <text evidence="7">Lacks conserved residue(s) required for the propagation of feature annotation.</text>
</comment>
<comment type="domain">
    <text evidence="7">Domain I is involved in oligomerization and binding regulators, domain II is flexibile and of varying length in different bacteria, domain III forms the AAA+ region, while domain IV binds dsDNA.</text>
</comment>
<keyword evidence="1 7" id="KW-0963">Cytoplasm</keyword>
<dbReference type="GO" id="GO:0003688">
    <property type="term" value="F:DNA replication origin binding"/>
    <property type="evidence" value="ECO:0007669"/>
    <property type="project" value="UniProtKB-UniRule"/>
</dbReference>
<dbReference type="PROSITE" id="PS01008">
    <property type="entry name" value="DNAA"/>
    <property type="match status" value="1"/>
</dbReference>
<dbReference type="Pfam" id="PF00308">
    <property type="entry name" value="Bac_DnaA"/>
    <property type="match status" value="1"/>
</dbReference>
<organism evidence="13 14">
    <name type="scientific">Thalassoglobus neptunius</name>
    <dbReference type="NCBI Taxonomy" id="1938619"/>
    <lineage>
        <taxon>Bacteria</taxon>
        <taxon>Pseudomonadati</taxon>
        <taxon>Planctomycetota</taxon>
        <taxon>Planctomycetia</taxon>
        <taxon>Planctomycetales</taxon>
        <taxon>Planctomycetaceae</taxon>
        <taxon>Thalassoglobus</taxon>
    </lineage>
</organism>
<dbReference type="GO" id="GO:0006275">
    <property type="term" value="P:regulation of DNA replication"/>
    <property type="evidence" value="ECO:0007669"/>
    <property type="project" value="UniProtKB-UniRule"/>
</dbReference>
<dbReference type="EMBL" id="SIHI01000003">
    <property type="protein sequence ID" value="TWT55620.1"/>
    <property type="molecule type" value="Genomic_DNA"/>
</dbReference>
<dbReference type="Proteomes" id="UP000317243">
    <property type="component" value="Unassembled WGS sequence"/>
</dbReference>
<dbReference type="SUPFAM" id="SSF52540">
    <property type="entry name" value="P-loop containing nucleoside triphosphate hydrolases"/>
    <property type="match status" value="1"/>
</dbReference>
<dbReference type="AlphaFoldDB" id="A0A5C5WYG2"/>
<dbReference type="GO" id="GO:0005524">
    <property type="term" value="F:ATP binding"/>
    <property type="evidence" value="ECO:0007669"/>
    <property type="project" value="UniProtKB-UniRule"/>
</dbReference>
<dbReference type="SUPFAM" id="SSF48295">
    <property type="entry name" value="TrpR-like"/>
    <property type="match status" value="1"/>
</dbReference>
<feature type="compositionally biased region" description="Polar residues" evidence="11">
    <location>
        <begin position="105"/>
        <end position="142"/>
    </location>
</feature>
<dbReference type="Gene3D" id="3.30.300.180">
    <property type="match status" value="1"/>
</dbReference>
<dbReference type="GO" id="GO:0006270">
    <property type="term" value="P:DNA replication initiation"/>
    <property type="evidence" value="ECO:0007669"/>
    <property type="project" value="UniProtKB-UniRule"/>
</dbReference>
<evidence type="ECO:0000256" key="11">
    <source>
        <dbReference type="SAM" id="MobiDB-lite"/>
    </source>
</evidence>
<dbReference type="GO" id="GO:0005886">
    <property type="term" value="C:plasma membrane"/>
    <property type="evidence" value="ECO:0007669"/>
    <property type="project" value="TreeGrafter"/>
</dbReference>
<dbReference type="InterPro" id="IPR027417">
    <property type="entry name" value="P-loop_NTPase"/>
</dbReference>
<dbReference type="InterPro" id="IPR001957">
    <property type="entry name" value="Chromosome_initiator_DnaA"/>
</dbReference>
<evidence type="ECO:0000313" key="14">
    <source>
        <dbReference type="Proteomes" id="UP000317243"/>
    </source>
</evidence>
<dbReference type="CDD" id="cd06571">
    <property type="entry name" value="Bac_DnaA_C"/>
    <property type="match status" value="1"/>
</dbReference>
<dbReference type="PANTHER" id="PTHR30050">
    <property type="entry name" value="CHROMOSOMAL REPLICATION INITIATOR PROTEIN DNAA"/>
    <property type="match status" value="1"/>
</dbReference>
<evidence type="ECO:0000313" key="13">
    <source>
        <dbReference type="EMBL" id="TWT55620.1"/>
    </source>
</evidence>
<name>A0A5C5WYG2_9PLAN</name>
<comment type="subcellular location">
    <subcellularLocation>
        <location evidence="7">Cytoplasm</location>
    </subcellularLocation>
</comment>
<dbReference type="InterPro" id="IPR013159">
    <property type="entry name" value="DnaA_C"/>
</dbReference>
<accession>A0A5C5WYG2</accession>
<feature type="region of interest" description="Domain III, AAA+ region" evidence="7">
    <location>
        <begin position="148"/>
        <end position="364"/>
    </location>
</feature>
<keyword evidence="4 7" id="KW-0067">ATP-binding</keyword>
<dbReference type="CDD" id="cd00009">
    <property type="entry name" value="AAA"/>
    <property type="match status" value="1"/>
</dbReference>
<feature type="region of interest" description="Domain IV, binds dsDNA" evidence="7">
    <location>
        <begin position="365"/>
        <end position="494"/>
    </location>
</feature>
<keyword evidence="6 7" id="KW-0238">DNA-binding</keyword>
<dbReference type="RefSeq" id="WP_146510267.1">
    <property type="nucleotide sequence ID" value="NZ_SIHI01000003.1"/>
</dbReference>
<dbReference type="SMART" id="SM00760">
    <property type="entry name" value="Bac_DnaA_C"/>
    <property type="match status" value="1"/>
</dbReference>
<reference evidence="13 14" key="1">
    <citation type="submission" date="2019-02" db="EMBL/GenBank/DDBJ databases">
        <title>Deep-cultivation of Planctomycetes and their phenomic and genomic characterization uncovers novel biology.</title>
        <authorList>
            <person name="Wiegand S."/>
            <person name="Jogler M."/>
            <person name="Boedeker C."/>
            <person name="Pinto D."/>
            <person name="Vollmers J."/>
            <person name="Rivas-Marin E."/>
            <person name="Kohn T."/>
            <person name="Peeters S.H."/>
            <person name="Heuer A."/>
            <person name="Rast P."/>
            <person name="Oberbeckmann S."/>
            <person name="Bunk B."/>
            <person name="Jeske O."/>
            <person name="Meyerdierks A."/>
            <person name="Storesund J.E."/>
            <person name="Kallscheuer N."/>
            <person name="Luecker S."/>
            <person name="Lage O.M."/>
            <person name="Pohl T."/>
            <person name="Merkel B.J."/>
            <person name="Hornburger P."/>
            <person name="Mueller R.-W."/>
            <person name="Bruemmer F."/>
            <person name="Labrenz M."/>
            <person name="Spormann A.M."/>
            <person name="Op Den Camp H."/>
            <person name="Overmann J."/>
            <person name="Amann R."/>
            <person name="Jetten M.S.M."/>
            <person name="Mascher T."/>
            <person name="Medema M.H."/>
            <person name="Devos D.P."/>
            <person name="Kaster A.-K."/>
            <person name="Ovreas L."/>
            <person name="Rohde M."/>
            <person name="Galperin M.Y."/>
            <person name="Jogler C."/>
        </authorList>
    </citation>
    <scope>NUCLEOTIDE SEQUENCE [LARGE SCALE GENOMIC DNA]</scope>
    <source>
        <strain evidence="13 14">KOR42</strain>
    </source>
</reference>
<evidence type="ECO:0000256" key="7">
    <source>
        <dbReference type="HAMAP-Rule" id="MF_00377"/>
    </source>
</evidence>
<evidence type="ECO:0000256" key="10">
    <source>
        <dbReference type="RuleBase" id="RU004227"/>
    </source>
</evidence>
<dbReference type="InterPro" id="IPR024633">
    <property type="entry name" value="DnaA_N_dom"/>
</dbReference>
<feature type="binding site" evidence="7">
    <location>
        <position position="196"/>
    </location>
    <ligand>
        <name>ATP</name>
        <dbReference type="ChEBI" id="CHEBI:30616"/>
    </ligand>
</feature>
<keyword evidence="2 7" id="KW-0235">DNA replication</keyword>
<protein>
    <recommendedName>
        <fullName evidence="7 8">Chromosomal replication initiator protein DnaA</fullName>
    </recommendedName>
</protein>
<dbReference type="OrthoDB" id="9807019at2"/>
<evidence type="ECO:0000256" key="6">
    <source>
        <dbReference type="ARBA" id="ARBA00023125"/>
    </source>
</evidence>
<dbReference type="Pfam" id="PF08299">
    <property type="entry name" value="Bac_DnaA_C"/>
    <property type="match status" value="1"/>
</dbReference>
<feature type="region of interest" description="Domain I, interacts with DnaA modulators" evidence="7">
    <location>
        <begin position="1"/>
        <end position="103"/>
    </location>
</feature>
<feature type="binding site" evidence="7">
    <location>
        <position position="194"/>
    </location>
    <ligand>
        <name>ATP</name>
        <dbReference type="ChEBI" id="CHEBI:30616"/>
    </ligand>
</feature>
<dbReference type="Gene3D" id="1.10.1750.10">
    <property type="match status" value="1"/>
</dbReference>
<evidence type="ECO:0000256" key="3">
    <source>
        <dbReference type="ARBA" id="ARBA00022741"/>
    </source>
</evidence>
<dbReference type="InterPro" id="IPR020591">
    <property type="entry name" value="Chromosome_initiator_DnaA-like"/>
</dbReference>
<gene>
    <name evidence="13" type="primary">dnaA_2</name>
    <name evidence="7" type="synonym">dnaA</name>
    <name evidence="13" type="ORF">KOR42_27470</name>
</gene>
<evidence type="ECO:0000259" key="12">
    <source>
        <dbReference type="SMART" id="SM00760"/>
    </source>
</evidence>
<evidence type="ECO:0000256" key="8">
    <source>
        <dbReference type="NCBIfam" id="TIGR00362"/>
    </source>
</evidence>
<evidence type="ECO:0000256" key="9">
    <source>
        <dbReference type="RuleBase" id="RU000577"/>
    </source>
</evidence>
<evidence type="ECO:0000256" key="1">
    <source>
        <dbReference type="ARBA" id="ARBA00022490"/>
    </source>
</evidence>
<keyword evidence="14" id="KW-1185">Reference proteome</keyword>
<evidence type="ECO:0000256" key="5">
    <source>
        <dbReference type="ARBA" id="ARBA00023121"/>
    </source>
</evidence>
<keyword evidence="5 7" id="KW-0446">Lipid-binding</keyword>
<dbReference type="GO" id="GO:0005737">
    <property type="term" value="C:cytoplasm"/>
    <property type="evidence" value="ECO:0007669"/>
    <property type="project" value="UniProtKB-SubCell"/>
</dbReference>
<comment type="caution">
    <text evidence="13">The sequence shown here is derived from an EMBL/GenBank/DDBJ whole genome shotgun (WGS) entry which is preliminary data.</text>
</comment>
<comment type="subunit">
    <text evidence="7">Oligomerizes as a right-handed, spiral filament on DNA at oriC.</text>
</comment>
<feature type="binding site" evidence="7">
    <location>
        <position position="192"/>
    </location>
    <ligand>
        <name>ATP</name>
        <dbReference type="ChEBI" id="CHEBI:30616"/>
    </ligand>
</feature>
<comment type="function">
    <text evidence="7 9">Plays an essential role in the initiation and regulation of chromosomal replication. ATP-DnaA binds to the origin of replication (oriC) to initiate formation of the DNA replication initiation complex once per cell cycle. Binds the DnaA box (a 9 base pair repeat at the origin) and separates the double-stranded (ds)DNA. Forms a right-handed helical filament on oriC DNA; dsDNA binds to the exterior of the filament while single-stranded (ss)DNA is stabiized in the filament's interior. The ATP-DnaA-oriC complex binds and stabilizes one strand of the AT-rich DNA unwinding element (DUE), permitting loading of DNA polymerase. After initiation quickly degrades to an ADP-DnaA complex that is not apt for DNA replication. Binds acidic phospholipids.</text>
</comment>
<dbReference type="InterPro" id="IPR013317">
    <property type="entry name" value="DnaA_dom"/>
</dbReference>
<dbReference type="PRINTS" id="PR00051">
    <property type="entry name" value="DNAA"/>
</dbReference>
<dbReference type="PANTHER" id="PTHR30050:SF2">
    <property type="entry name" value="CHROMOSOMAL REPLICATION INITIATOR PROTEIN DNAA"/>
    <property type="match status" value="1"/>
</dbReference>
<feature type="binding site" evidence="7">
    <location>
        <position position="195"/>
    </location>
    <ligand>
        <name>ATP</name>
        <dbReference type="ChEBI" id="CHEBI:30616"/>
    </ligand>
</feature>
<dbReference type="Pfam" id="PF11638">
    <property type="entry name" value="DnaA_N"/>
    <property type="match status" value="1"/>
</dbReference>
<feature type="region of interest" description="Disordered" evidence="11">
    <location>
        <begin position="96"/>
        <end position="150"/>
    </location>
</feature>
<dbReference type="Gene3D" id="3.40.50.300">
    <property type="entry name" value="P-loop containing nucleotide triphosphate hydrolases"/>
    <property type="match status" value="1"/>
</dbReference>
<evidence type="ECO:0000256" key="2">
    <source>
        <dbReference type="ARBA" id="ARBA00022705"/>
    </source>
</evidence>
<feature type="domain" description="Chromosomal replication initiator DnaA C-terminal" evidence="12">
    <location>
        <begin position="392"/>
        <end position="461"/>
    </location>
</feature>
<dbReference type="InterPro" id="IPR038454">
    <property type="entry name" value="DnaA_N_sf"/>
</dbReference>
<sequence>MPPERMSVHQEVESIQKHLQDQIGAKRYENWFGTSTRLQVQGAELVVYVASPYLVKWIQKKFGAHLGTAAAEVMGPSASVRYEVGFDIPPVVPVKTPQAEESTKQEQASSDAPVQVTHHAQPSAASGSKNQYSTYRATSESNSTKKRRIGKRSRSLTDFVVGPCNELAVAAVHQVVAEPGSVSPLYLYASVGNGKTHLLESIYLRLRREAPHLQVLNLTAEQFINYFTQAYSAKTLPSFRQKFRSVDVLLIDDVDFLDGKKATQEEFLHTIKEFELAGKQVVVTANRHPQLLTKTPDELSSRLVSGLVCRLDRPQLETRQEVVRRHAKRQGCEISESVVGAVANRLTGSCRELEGAVNILSTWSQMTKKKVTVTIAKKLLSQLERDCLRIVRLADVEDAVCGLFGVGEGMLKSKTRKQSVAQPRMLAMYLARKLTQTPYSEIGQYFGGRNHSTVMSAEKKIDHQLQESGVIRVASETWQLQDLVDTLKDRIQAG</sequence>
<proteinExistence type="inferred from homology"/>
<comment type="similarity">
    <text evidence="7 10">Belongs to the DnaA family.</text>
</comment>
<evidence type="ECO:0000256" key="4">
    <source>
        <dbReference type="ARBA" id="ARBA00022840"/>
    </source>
</evidence>
<dbReference type="Gene3D" id="1.10.8.60">
    <property type="match status" value="1"/>
</dbReference>
<dbReference type="NCBIfam" id="TIGR00362">
    <property type="entry name" value="DnaA"/>
    <property type="match status" value="1"/>
</dbReference>
<dbReference type="InterPro" id="IPR018312">
    <property type="entry name" value="Chromosome_initiator_DnaA_CS"/>
</dbReference>
<dbReference type="HAMAP" id="MF_00377">
    <property type="entry name" value="DnaA_bact"/>
    <property type="match status" value="1"/>
</dbReference>
<dbReference type="InterPro" id="IPR010921">
    <property type="entry name" value="Trp_repressor/repl_initiator"/>
</dbReference>
<dbReference type="GO" id="GO:0008289">
    <property type="term" value="F:lipid binding"/>
    <property type="evidence" value="ECO:0007669"/>
    <property type="project" value="UniProtKB-KW"/>
</dbReference>